<dbReference type="GO" id="GO:0008657">
    <property type="term" value="F:DNA topoisomerase type II (double strand cut, ATP-hydrolyzing) inhibitor activity"/>
    <property type="evidence" value="ECO:0007669"/>
    <property type="project" value="InterPro"/>
</dbReference>
<comment type="similarity">
    <text evidence="1">Belongs to the CcdB toxin family.</text>
</comment>
<evidence type="ECO:0000256" key="1">
    <source>
        <dbReference type="ARBA" id="ARBA00005230"/>
    </source>
</evidence>
<keyword evidence="10" id="KW-1185">Reference proteome</keyword>
<keyword evidence="4" id="KW-1277">Toxin-antitoxin system</keyword>
<dbReference type="GO" id="GO:0006276">
    <property type="term" value="P:plasmid maintenance"/>
    <property type="evidence" value="ECO:0007669"/>
    <property type="project" value="InterPro"/>
</dbReference>
<dbReference type="SUPFAM" id="SSF50118">
    <property type="entry name" value="Cell growth inhibitor/plasmid maintenance toxic component"/>
    <property type="match status" value="1"/>
</dbReference>
<evidence type="ECO:0000313" key="9">
    <source>
        <dbReference type="EMBL" id="OAT33689.1"/>
    </source>
</evidence>
<keyword evidence="3" id="KW-0678">Repressor</keyword>
<dbReference type="Gene3D" id="2.30.30.110">
    <property type="match status" value="1"/>
</dbReference>
<evidence type="ECO:0000256" key="4">
    <source>
        <dbReference type="ARBA" id="ARBA00022649"/>
    </source>
</evidence>
<keyword evidence="5" id="KW-0805">Transcription regulation</keyword>
<dbReference type="InterPro" id="IPR011067">
    <property type="entry name" value="Plasmid_toxin/cell-grow_inhib"/>
</dbReference>
<gene>
    <name evidence="9" type="ORF">M983_1169</name>
</gene>
<sequence length="106" mass="12042">MSQYTVYRNTSPNSREQYPYFIDIQNELLSDIDSRVIMPISLLVNKNSQVKIITPVIEISNLKYVIMTKSITTLPKDRLKVSNIVCIKPEVHSSIVATMDLIISGI</sequence>
<evidence type="ECO:0000313" key="10">
    <source>
        <dbReference type="Proteomes" id="UP000094023"/>
    </source>
</evidence>
<evidence type="ECO:0000256" key="8">
    <source>
        <dbReference type="ARBA" id="ARBA00033135"/>
    </source>
</evidence>
<keyword evidence="6" id="KW-0804">Transcription</keyword>
<name>A0A198GA87_9GAMM</name>
<proteinExistence type="inferred from homology"/>
<dbReference type="Pfam" id="PF01845">
    <property type="entry name" value="CcdB"/>
    <property type="match status" value="1"/>
</dbReference>
<dbReference type="EMBL" id="LXEN01000050">
    <property type="protein sequence ID" value="OAT33689.1"/>
    <property type="molecule type" value="Genomic_DNA"/>
</dbReference>
<evidence type="ECO:0000256" key="2">
    <source>
        <dbReference type="ARBA" id="ARBA00015075"/>
    </source>
</evidence>
<dbReference type="AlphaFoldDB" id="A0A198GA87"/>
<dbReference type="RefSeq" id="WP_066748518.1">
    <property type="nucleotide sequence ID" value="NZ_LXEN01000050.1"/>
</dbReference>
<evidence type="ECO:0000256" key="5">
    <source>
        <dbReference type="ARBA" id="ARBA00023015"/>
    </source>
</evidence>
<dbReference type="OrthoDB" id="9813510at2"/>
<evidence type="ECO:0000256" key="7">
    <source>
        <dbReference type="ARBA" id="ARBA00029628"/>
    </source>
</evidence>
<dbReference type="InterPro" id="IPR002712">
    <property type="entry name" value="CcdB"/>
</dbReference>
<evidence type="ECO:0000256" key="6">
    <source>
        <dbReference type="ARBA" id="ARBA00023163"/>
    </source>
</evidence>
<evidence type="ECO:0000256" key="3">
    <source>
        <dbReference type="ARBA" id="ARBA00022491"/>
    </source>
</evidence>
<comment type="caution">
    <text evidence="9">The sequence shown here is derived from an EMBL/GenBank/DDBJ whole genome shotgun (WGS) entry which is preliminary data.</text>
</comment>
<dbReference type="Proteomes" id="UP000094023">
    <property type="component" value="Unassembled WGS sequence"/>
</dbReference>
<accession>A0A198GA87</accession>
<protein>
    <recommendedName>
        <fullName evidence="2">Toxin CcdB</fullName>
    </recommendedName>
    <alternativeName>
        <fullName evidence="8">Cytotoxic protein CcdB</fullName>
    </alternativeName>
    <alternativeName>
        <fullName evidence="7">Protein LetD</fullName>
    </alternativeName>
</protein>
<organism evidence="9 10">
    <name type="scientific">Proteus myxofaciens ATCC 19692</name>
    <dbReference type="NCBI Taxonomy" id="1354337"/>
    <lineage>
        <taxon>Bacteria</taxon>
        <taxon>Pseudomonadati</taxon>
        <taxon>Pseudomonadota</taxon>
        <taxon>Gammaproteobacteria</taxon>
        <taxon>Enterobacterales</taxon>
        <taxon>Morganellaceae</taxon>
        <taxon>Proteus</taxon>
    </lineage>
</organism>
<reference evidence="9 10" key="1">
    <citation type="submission" date="2016-04" db="EMBL/GenBank/DDBJ databases">
        <title>ATOL: Assembling a taxonomically balanced genome-scale reconstruction of the evolutionary history of the Enterobacteriaceae.</title>
        <authorList>
            <person name="Plunkett G.III."/>
            <person name="Neeno-Eckwall E.C."/>
            <person name="Glasner J.D."/>
            <person name="Perna N.T."/>
        </authorList>
    </citation>
    <scope>NUCLEOTIDE SEQUENCE [LARGE SCALE GENOMIC DNA]</scope>
    <source>
        <strain evidence="9 10">ATCC 19692</strain>
    </source>
</reference>